<dbReference type="Pfam" id="PF17783">
    <property type="entry name" value="WHD_CvfB"/>
    <property type="match status" value="1"/>
</dbReference>
<evidence type="ECO:0000313" key="4">
    <source>
        <dbReference type="Proteomes" id="UP000306196"/>
    </source>
</evidence>
<dbReference type="InterPro" id="IPR039566">
    <property type="entry name" value="CvfB_S1_st"/>
</dbReference>
<sequence length="281" mass="31211">MPAIGENNLLRVVRDSPYGLYLDGGQYGEILLPQRFVPTNSVPGGELEVFLYRDSEDRLVATTETPVAFVDEFAFLKIVDYKTGVGAFLDFGVAKHLLLPISEQKGHVAPGDRVVVYIKLDDYTDRLVATMRLDRHLNHTKPRYAEGQTVNVLIAGETPLGYNAIVENAHRGLLYHSDLNANLQIGQRLKAFVTTVRPDDKIDLKLDAAGYTRIEPLADQILKKLEANGGRLEFDDSSPPEAIRFTFGVSKKAFKQALGQLLRQNKIGFSENGINLIRASD</sequence>
<dbReference type="GO" id="GO:0003676">
    <property type="term" value="F:nucleic acid binding"/>
    <property type="evidence" value="ECO:0007669"/>
    <property type="project" value="InterPro"/>
</dbReference>
<gene>
    <name evidence="3" type="ORF">FEM03_09780</name>
</gene>
<proteinExistence type="inferred from homology"/>
<reference evidence="3 4" key="1">
    <citation type="submission" date="2019-05" db="EMBL/GenBank/DDBJ databases">
        <title>Verrucobacter flavum gen. nov., sp. nov. a new member of the family Verrucomicrobiaceae.</title>
        <authorList>
            <person name="Szuroczki S."/>
            <person name="Abbaszade G."/>
            <person name="Szabo A."/>
            <person name="Felfoldi T."/>
            <person name="Schumann P."/>
            <person name="Boka K."/>
            <person name="Keki Z."/>
            <person name="Toumi M."/>
            <person name="Toth E."/>
        </authorList>
    </citation>
    <scope>NUCLEOTIDE SEQUENCE [LARGE SCALE GENOMIC DNA]</scope>
    <source>
        <strain evidence="3 4">MG-N-17</strain>
    </source>
</reference>
<dbReference type="Gene3D" id="1.10.10.10">
    <property type="entry name" value="Winged helix-like DNA-binding domain superfamily/Winged helix DNA-binding domain"/>
    <property type="match status" value="1"/>
</dbReference>
<dbReference type="InterPro" id="IPR014464">
    <property type="entry name" value="CvfB_fam"/>
</dbReference>
<dbReference type="Pfam" id="PF13509">
    <property type="entry name" value="S1_2"/>
    <property type="match status" value="2"/>
</dbReference>
<dbReference type="Proteomes" id="UP000306196">
    <property type="component" value="Unassembled WGS sequence"/>
</dbReference>
<dbReference type="InterPro" id="IPR003029">
    <property type="entry name" value="S1_domain"/>
</dbReference>
<dbReference type="InterPro" id="IPR012340">
    <property type="entry name" value="NA-bd_OB-fold"/>
</dbReference>
<dbReference type="InterPro" id="IPR036388">
    <property type="entry name" value="WH-like_DNA-bd_sf"/>
</dbReference>
<dbReference type="EMBL" id="VAUV01000006">
    <property type="protein sequence ID" value="TLD71184.1"/>
    <property type="molecule type" value="Genomic_DNA"/>
</dbReference>
<evidence type="ECO:0000313" key="3">
    <source>
        <dbReference type="EMBL" id="TLD71184.1"/>
    </source>
</evidence>
<evidence type="ECO:0000256" key="1">
    <source>
        <dbReference type="PIRNR" id="PIRNR012524"/>
    </source>
</evidence>
<dbReference type="AlphaFoldDB" id="A0A5R8KFT6"/>
<feature type="domain" description="S1 motif" evidence="2">
    <location>
        <begin position="145"/>
        <end position="207"/>
    </location>
</feature>
<dbReference type="PANTHER" id="PTHR37296:SF1">
    <property type="entry name" value="CONSERVED VIRULENCE FACTOR B"/>
    <property type="match status" value="1"/>
</dbReference>
<dbReference type="PIRSF" id="PIRSF012524">
    <property type="entry name" value="YitL_S1"/>
    <property type="match status" value="1"/>
</dbReference>
<protein>
    <submittedName>
        <fullName evidence="3">GntR family transcriptional regulator</fullName>
    </submittedName>
</protein>
<organism evidence="3 4">
    <name type="scientific">Phragmitibacter flavus</name>
    <dbReference type="NCBI Taxonomy" id="2576071"/>
    <lineage>
        <taxon>Bacteria</taxon>
        <taxon>Pseudomonadati</taxon>
        <taxon>Verrucomicrobiota</taxon>
        <taxon>Verrucomicrobiia</taxon>
        <taxon>Verrucomicrobiales</taxon>
        <taxon>Verrucomicrobiaceae</taxon>
        <taxon>Phragmitibacter</taxon>
    </lineage>
</organism>
<dbReference type="PANTHER" id="PTHR37296">
    <property type="entry name" value="CONSERVED VIRULENCE FACTOR B"/>
    <property type="match status" value="1"/>
</dbReference>
<evidence type="ECO:0000259" key="2">
    <source>
        <dbReference type="SMART" id="SM00316"/>
    </source>
</evidence>
<feature type="domain" description="S1 motif" evidence="2">
    <location>
        <begin position="69"/>
        <end position="132"/>
    </location>
</feature>
<dbReference type="InterPro" id="IPR040764">
    <property type="entry name" value="CvfB_WH"/>
</dbReference>
<dbReference type="OrthoDB" id="9801597at2"/>
<comment type="caution">
    <text evidence="3">The sequence shown here is derived from an EMBL/GenBank/DDBJ whole genome shotgun (WGS) entry which is preliminary data.</text>
</comment>
<dbReference type="SMART" id="SM00316">
    <property type="entry name" value="S1"/>
    <property type="match status" value="2"/>
</dbReference>
<dbReference type="RefSeq" id="WP_138086030.1">
    <property type="nucleotide sequence ID" value="NZ_VAUV01000006.1"/>
</dbReference>
<comment type="similarity">
    <text evidence="1">Belongs to the CvfB family.</text>
</comment>
<dbReference type="Gene3D" id="2.40.50.140">
    <property type="entry name" value="Nucleic acid-binding proteins"/>
    <property type="match status" value="1"/>
</dbReference>
<accession>A0A5R8KFT6</accession>
<keyword evidence="4" id="KW-1185">Reference proteome</keyword>
<name>A0A5R8KFT6_9BACT</name>